<feature type="compositionally biased region" description="Low complexity" evidence="1">
    <location>
        <begin position="146"/>
        <end position="155"/>
    </location>
</feature>
<protein>
    <submittedName>
        <fullName evidence="2">Uncharacterized protein</fullName>
    </submittedName>
</protein>
<keyword evidence="3" id="KW-1185">Reference proteome</keyword>
<gene>
    <name evidence="2" type="primary">PARPA_03058.1 scaffold 6556</name>
</gene>
<sequence length="171" mass="19317">MAHLEYKAPATIPTAERLMNKGQRYEDNNLKHLQYLLSAAFRPLDILSHELVSSESDNPNLERYCTMLSDVRKLLLHTCAAMTQSRNNIALRAVNPSFSVKSDSEATYTLPLDEFQNTLIQQTAARKATREATVNRRQRRRFQPGNNNSASTTSNGFDQSFFRPGPPSQQG</sequence>
<feature type="non-terminal residue" evidence="2">
    <location>
        <position position="171"/>
    </location>
</feature>
<accession>A0A0B7N1Y9</accession>
<evidence type="ECO:0000313" key="2">
    <source>
        <dbReference type="EMBL" id="CEP09535.1"/>
    </source>
</evidence>
<organism evidence="2 3">
    <name type="scientific">Parasitella parasitica</name>
    <dbReference type="NCBI Taxonomy" id="35722"/>
    <lineage>
        <taxon>Eukaryota</taxon>
        <taxon>Fungi</taxon>
        <taxon>Fungi incertae sedis</taxon>
        <taxon>Mucoromycota</taxon>
        <taxon>Mucoromycotina</taxon>
        <taxon>Mucoromycetes</taxon>
        <taxon>Mucorales</taxon>
        <taxon>Mucorineae</taxon>
        <taxon>Mucoraceae</taxon>
        <taxon>Parasitella</taxon>
    </lineage>
</organism>
<name>A0A0B7N1Y9_9FUNG</name>
<dbReference type="OrthoDB" id="2286148at2759"/>
<proteinExistence type="predicted"/>
<evidence type="ECO:0000256" key="1">
    <source>
        <dbReference type="SAM" id="MobiDB-lite"/>
    </source>
</evidence>
<dbReference type="EMBL" id="LN721844">
    <property type="protein sequence ID" value="CEP09535.1"/>
    <property type="molecule type" value="Genomic_DNA"/>
</dbReference>
<feature type="region of interest" description="Disordered" evidence="1">
    <location>
        <begin position="126"/>
        <end position="171"/>
    </location>
</feature>
<evidence type="ECO:0000313" key="3">
    <source>
        <dbReference type="Proteomes" id="UP000054107"/>
    </source>
</evidence>
<dbReference type="AlphaFoldDB" id="A0A0B7N1Y9"/>
<reference evidence="2 3" key="1">
    <citation type="submission" date="2014-09" db="EMBL/GenBank/DDBJ databases">
        <authorList>
            <person name="Ellenberger Sabrina"/>
        </authorList>
    </citation>
    <scope>NUCLEOTIDE SEQUENCE [LARGE SCALE GENOMIC DNA]</scope>
    <source>
        <strain evidence="2 3">CBS 412.66</strain>
    </source>
</reference>
<dbReference type="Proteomes" id="UP000054107">
    <property type="component" value="Unassembled WGS sequence"/>
</dbReference>